<name>A0AA35CN90_9FIRM</name>
<organism evidence="2 3">
    <name type="scientific">Caldinitratiruptor microaerophilus</name>
    <dbReference type="NCBI Taxonomy" id="671077"/>
    <lineage>
        <taxon>Bacteria</taxon>
        <taxon>Bacillati</taxon>
        <taxon>Bacillota</taxon>
        <taxon>Clostridia</taxon>
        <taxon>Eubacteriales</taxon>
        <taxon>Symbiobacteriaceae</taxon>
        <taxon>Caldinitratiruptor</taxon>
    </lineage>
</organism>
<dbReference type="SUPFAM" id="SSF52980">
    <property type="entry name" value="Restriction endonuclease-like"/>
    <property type="match status" value="1"/>
</dbReference>
<dbReference type="InterPro" id="IPR011335">
    <property type="entry name" value="Restrct_endonuc-II-like"/>
</dbReference>
<dbReference type="InterPro" id="IPR008538">
    <property type="entry name" value="Uma2"/>
</dbReference>
<dbReference type="RefSeq" id="WP_264843017.1">
    <property type="nucleotide sequence ID" value="NZ_AP025628.1"/>
</dbReference>
<dbReference type="InterPro" id="IPR012296">
    <property type="entry name" value="Nuclease_put_TT1808"/>
</dbReference>
<evidence type="ECO:0000259" key="1">
    <source>
        <dbReference type="Pfam" id="PF05685"/>
    </source>
</evidence>
<dbReference type="Proteomes" id="UP001163687">
    <property type="component" value="Chromosome"/>
</dbReference>
<dbReference type="EMBL" id="AP025628">
    <property type="protein sequence ID" value="BDG62430.1"/>
    <property type="molecule type" value="Genomic_DNA"/>
</dbReference>
<keyword evidence="2" id="KW-0378">Hydrolase</keyword>
<dbReference type="Gene3D" id="3.90.1570.10">
    <property type="entry name" value="tt1808, chain A"/>
    <property type="match status" value="1"/>
</dbReference>
<evidence type="ECO:0000313" key="2">
    <source>
        <dbReference type="EMBL" id="BDG62430.1"/>
    </source>
</evidence>
<reference evidence="2" key="1">
    <citation type="submission" date="2022-03" db="EMBL/GenBank/DDBJ databases">
        <title>Complete genome sequence of Caldinitratiruptor microaerophilus.</title>
        <authorList>
            <person name="Mukaiyama R."/>
            <person name="Nishiyama T."/>
            <person name="Ueda K."/>
        </authorList>
    </citation>
    <scope>NUCLEOTIDE SEQUENCE</scope>
    <source>
        <strain evidence="2">JCM 16183</strain>
    </source>
</reference>
<dbReference type="AlphaFoldDB" id="A0AA35CN90"/>
<proteinExistence type="predicted"/>
<keyword evidence="3" id="KW-1185">Reference proteome</keyword>
<dbReference type="CDD" id="cd06260">
    <property type="entry name" value="DUF820-like"/>
    <property type="match status" value="1"/>
</dbReference>
<feature type="domain" description="Putative restriction endonuclease" evidence="1">
    <location>
        <begin position="23"/>
        <end position="193"/>
    </location>
</feature>
<accession>A0AA35CN90</accession>
<sequence>MASPPRAQQSATRRHENPTRVPFEEFLASLQEGSWAEWVDGAVVPLAPASARHQRIALFLASVLSEYVRARDLDEVFQAPFVVRPPDPLARAREPDLVFVRKDRLSLLRDTYLEGAPDLAVEITSPESLSRDRGEKFVEYEAAGIPEYWLIDPDRTQSEFYQLQRDGRYRSVPAGPEGIYRSSVVSGFWLRVEWLWRDPLPSALQVARELGVDL</sequence>
<dbReference type="PANTHER" id="PTHR34107">
    <property type="entry name" value="SLL0198 PROTEIN-RELATED"/>
    <property type="match status" value="1"/>
</dbReference>
<dbReference type="PANTHER" id="PTHR34107:SF4">
    <property type="entry name" value="SLL1222 PROTEIN"/>
    <property type="match status" value="1"/>
</dbReference>
<dbReference type="KEGG" id="cmic:caldi_35200"/>
<dbReference type="Pfam" id="PF05685">
    <property type="entry name" value="Uma2"/>
    <property type="match status" value="1"/>
</dbReference>
<dbReference type="GO" id="GO:0004519">
    <property type="term" value="F:endonuclease activity"/>
    <property type="evidence" value="ECO:0007669"/>
    <property type="project" value="UniProtKB-KW"/>
</dbReference>
<keyword evidence="2" id="KW-0255">Endonuclease</keyword>
<protein>
    <submittedName>
        <fullName evidence="2">Restriction endonuclease</fullName>
    </submittedName>
</protein>
<keyword evidence="2" id="KW-0540">Nuclease</keyword>
<evidence type="ECO:0000313" key="3">
    <source>
        <dbReference type="Proteomes" id="UP001163687"/>
    </source>
</evidence>
<gene>
    <name evidence="2" type="ORF">caldi_35200</name>
</gene>